<evidence type="ECO:0000313" key="2">
    <source>
        <dbReference type="Proteomes" id="UP001163321"/>
    </source>
</evidence>
<organism evidence="1 2">
    <name type="scientific">Peronosclerospora sorghi</name>
    <dbReference type="NCBI Taxonomy" id="230839"/>
    <lineage>
        <taxon>Eukaryota</taxon>
        <taxon>Sar</taxon>
        <taxon>Stramenopiles</taxon>
        <taxon>Oomycota</taxon>
        <taxon>Peronosporomycetes</taxon>
        <taxon>Peronosporales</taxon>
        <taxon>Peronosporaceae</taxon>
        <taxon>Peronosclerospora</taxon>
    </lineage>
</organism>
<gene>
    <name evidence="1" type="ORF">PsorP6_011717</name>
</gene>
<accession>A0ACC0WL64</accession>
<sequence length="223" mass="24517">MMQYKKLLSHLDWNNALRLALEKLRTGFSSSGSTFAPKILYKTCHHISCCHKILIRRRHSTQSPSLPQGKERDERVIPDTGSRRGASGRASAHQLSGFVSASSAALAAAAAIRRRDRALEQTATSLYRRMSVCKNSAPEPTEGKTTSLTGSSGGSTSPQSYPEFRARRGMCVATTFGTGTVVDVRLEDGFYVVQLVPISIAYLREETIIREIKSVVGERVKTR</sequence>
<dbReference type="Proteomes" id="UP001163321">
    <property type="component" value="Chromosome 12"/>
</dbReference>
<name>A0ACC0WL64_9STRA</name>
<dbReference type="EMBL" id="CM047591">
    <property type="protein sequence ID" value="KAI9918823.1"/>
    <property type="molecule type" value="Genomic_DNA"/>
</dbReference>
<keyword evidence="2" id="KW-1185">Reference proteome</keyword>
<proteinExistence type="predicted"/>
<reference evidence="1 2" key="1">
    <citation type="journal article" date="2022" name="bioRxiv">
        <title>The genome of the oomycete Peronosclerospora sorghi, a cosmopolitan pathogen of maize and sorghum, is inflated with dispersed pseudogenes.</title>
        <authorList>
            <person name="Fletcher K."/>
            <person name="Martin F."/>
            <person name="Isakeit T."/>
            <person name="Cavanaugh K."/>
            <person name="Magill C."/>
            <person name="Michelmore R."/>
        </authorList>
    </citation>
    <scope>NUCLEOTIDE SEQUENCE [LARGE SCALE GENOMIC DNA]</scope>
    <source>
        <strain evidence="1">P6</strain>
    </source>
</reference>
<comment type="caution">
    <text evidence="1">The sequence shown here is derived from an EMBL/GenBank/DDBJ whole genome shotgun (WGS) entry which is preliminary data.</text>
</comment>
<evidence type="ECO:0000313" key="1">
    <source>
        <dbReference type="EMBL" id="KAI9918823.1"/>
    </source>
</evidence>
<protein>
    <submittedName>
        <fullName evidence="1">Uncharacterized protein</fullName>
    </submittedName>
</protein>